<reference evidence="2 3" key="1">
    <citation type="submission" date="2019-08" db="EMBL/GenBank/DDBJ databases">
        <title>Complete genome sequence of Arcobacter acticola.</title>
        <authorList>
            <person name="Miller W."/>
        </authorList>
    </citation>
    <scope>NUCLEOTIDE SEQUENCE [LARGE SCALE GENOMIC DNA]</scope>
    <source>
        <strain evidence="2 3">KCTC 52212</strain>
    </source>
</reference>
<evidence type="ECO:0000313" key="3">
    <source>
        <dbReference type="Proteomes" id="UP000503483"/>
    </source>
</evidence>
<feature type="signal peptide" evidence="1">
    <location>
        <begin position="1"/>
        <end position="23"/>
    </location>
</feature>
<organism evidence="2 3">
    <name type="scientific">Arcobacter acticola</name>
    <dbReference type="NCBI Taxonomy" id="1849015"/>
    <lineage>
        <taxon>Bacteria</taxon>
        <taxon>Pseudomonadati</taxon>
        <taxon>Campylobacterota</taxon>
        <taxon>Epsilonproteobacteria</taxon>
        <taxon>Campylobacterales</taxon>
        <taxon>Arcobacteraceae</taxon>
        <taxon>Arcobacter</taxon>
    </lineage>
</organism>
<protein>
    <submittedName>
        <fullName evidence="2">Uncharacterized protein</fullName>
    </submittedName>
</protein>
<evidence type="ECO:0000256" key="1">
    <source>
        <dbReference type="SAM" id="SignalP"/>
    </source>
</evidence>
<evidence type="ECO:0000313" key="2">
    <source>
        <dbReference type="EMBL" id="QKE29839.1"/>
    </source>
</evidence>
<keyword evidence="1" id="KW-0732">Signal</keyword>
<dbReference type="EMBL" id="CP042652">
    <property type="protein sequence ID" value="QKE29839.1"/>
    <property type="molecule type" value="Genomic_DNA"/>
</dbReference>
<gene>
    <name evidence="2" type="ORF">AACT_2772</name>
</gene>
<dbReference type="KEGG" id="paco:AACT_2772"/>
<dbReference type="AlphaFoldDB" id="A0A6M8EP16"/>
<proteinExistence type="predicted"/>
<name>A0A6M8EP16_9BACT</name>
<feature type="chain" id="PRO_5026857005" evidence="1">
    <location>
        <begin position="24"/>
        <end position="80"/>
    </location>
</feature>
<sequence length="80" mass="9097">MLKKSLILFVLLVGSLYGGNATANQEKLLINIIRASNYSCEGIESAFQSSYDGNWLVICTNDTSYDVNKTEQFWEVKKRR</sequence>
<accession>A0A6M8EP16</accession>
<dbReference type="Proteomes" id="UP000503483">
    <property type="component" value="Chromosome"/>
</dbReference>
<keyword evidence="3" id="KW-1185">Reference proteome</keyword>